<organism evidence="2 3">
    <name type="scientific">Synaphobranchus kaupii</name>
    <name type="common">Kaup's arrowtooth eel</name>
    <dbReference type="NCBI Taxonomy" id="118154"/>
    <lineage>
        <taxon>Eukaryota</taxon>
        <taxon>Metazoa</taxon>
        <taxon>Chordata</taxon>
        <taxon>Craniata</taxon>
        <taxon>Vertebrata</taxon>
        <taxon>Euteleostomi</taxon>
        <taxon>Actinopterygii</taxon>
        <taxon>Neopterygii</taxon>
        <taxon>Teleostei</taxon>
        <taxon>Anguilliformes</taxon>
        <taxon>Synaphobranchidae</taxon>
        <taxon>Synaphobranchus</taxon>
    </lineage>
</organism>
<reference evidence="2" key="1">
    <citation type="journal article" date="2023" name="Science">
        <title>Genome structures resolve the early diversification of teleost fishes.</title>
        <authorList>
            <person name="Parey E."/>
            <person name="Louis A."/>
            <person name="Montfort J."/>
            <person name="Bouchez O."/>
            <person name="Roques C."/>
            <person name="Iampietro C."/>
            <person name="Lluch J."/>
            <person name="Castinel A."/>
            <person name="Donnadieu C."/>
            <person name="Desvignes T."/>
            <person name="Floi Bucao C."/>
            <person name="Jouanno E."/>
            <person name="Wen M."/>
            <person name="Mejri S."/>
            <person name="Dirks R."/>
            <person name="Jansen H."/>
            <person name="Henkel C."/>
            <person name="Chen W.J."/>
            <person name="Zahm M."/>
            <person name="Cabau C."/>
            <person name="Klopp C."/>
            <person name="Thompson A.W."/>
            <person name="Robinson-Rechavi M."/>
            <person name="Braasch I."/>
            <person name="Lecointre G."/>
            <person name="Bobe J."/>
            <person name="Postlethwait J.H."/>
            <person name="Berthelot C."/>
            <person name="Roest Crollius H."/>
            <person name="Guiguen Y."/>
        </authorList>
    </citation>
    <scope>NUCLEOTIDE SEQUENCE</scope>
    <source>
        <strain evidence="2">WJC10195</strain>
    </source>
</reference>
<evidence type="ECO:0000256" key="1">
    <source>
        <dbReference type="SAM" id="MobiDB-lite"/>
    </source>
</evidence>
<comment type="caution">
    <text evidence="2">The sequence shown here is derived from an EMBL/GenBank/DDBJ whole genome shotgun (WGS) entry which is preliminary data.</text>
</comment>
<accession>A0A9Q1IRP2</accession>
<feature type="compositionally biased region" description="Basic and acidic residues" evidence="1">
    <location>
        <begin position="210"/>
        <end position="224"/>
    </location>
</feature>
<evidence type="ECO:0000313" key="2">
    <source>
        <dbReference type="EMBL" id="KAJ8350048.1"/>
    </source>
</evidence>
<protein>
    <submittedName>
        <fullName evidence="2">Uncharacterized protein</fullName>
    </submittedName>
</protein>
<feature type="region of interest" description="Disordered" evidence="1">
    <location>
        <begin position="89"/>
        <end position="231"/>
    </location>
</feature>
<keyword evidence="3" id="KW-1185">Reference proteome</keyword>
<feature type="compositionally biased region" description="Basic residues" evidence="1">
    <location>
        <begin position="142"/>
        <end position="156"/>
    </location>
</feature>
<gene>
    <name evidence="2" type="ORF">SKAU_G00251780</name>
</gene>
<dbReference type="Proteomes" id="UP001152622">
    <property type="component" value="Chromosome 9"/>
</dbReference>
<sequence length="231" mass="25758">MEGQTLSSEEGQCFWERGVAVRQSLSVRERPGDLALALCGSTRRVVEPICEHNERLFDAERTSGLPGPACRFSKTQQNTLHLRIDDDDETKTATRPQEHWSSGWGHESCPPRGSFIQPLGTPGKRTEPEWPPRTSWVSLQGWKRRSHPTRTARHRPQGCGFRIGTGSSLSLAGRQPGRGEGDGRTRVFRSRRRQCADTAEGGKLKSTRRLGAERGSERSKRRAGEPTFSLG</sequence>
<dbReference type="EMBL" id="JAINUF010000009">
    <property type="protein sequence ID" value="KAJ8350048.1"/>
    <property type="molecule type" value="Genomic_DNA"/>
</dbReference>
<proteinExistence type="predicted"/>
<dbReference type="AlphaFoldDB" id="A0A9Q1IRP2"/>
<evidence type="ECO:0000313" key="3">
    <source>
        <dbReference type="Proteomes" id="UP001152622"/>
    </source>
</evidence>
<name>A0A9Q1IRP2_SYNKA</name>